<feature type="compositionally biased region" description="Polar residues" evidence="1">
    <location>
        <begin position="285"/>
        <end position="298"/>
    </location>
</feature>
<feature type="region of interest" description="Disordered" evidence="1">
    <location>
        <begin position="135"/>
        <end position="235"/>
    </location>
</feature>
<dbReference type="CDD" id="cd00821">
    <property type="entry name" value="PH"/>
    <property type="match status" value="1"/>
</dbReference>
<organism evidence="3 4">
    <name type="scientific">Bugula neritina</name>
    <name type="common">Brown bryozoan</name>
    <name type="synonym">Sertularia neritina</name>
    <dbReference type="NCBI Taxonomy" id="10212"/>
    <lineage>
        <taxon>Eukaryota</taxon>
        <taxon>Metazoa</taxon>
        <taxon>Spiralia</taxon>
        <taxon>Lophotrochozoa</taxon>
        <taxon>Bryozoa</taxon>
        <taxon>Gymnolaemata</taxon>
        <taxon>Cheilostomatida</taxon>
        <taxon>Flustrina</taxon>
        <taxon>Buguloidea</taxon>
        <taxon>Bugulidae</taxon>
        <taxon>Bugula</taxon>
    </lineage>
</organism>
<evidence type="ECO:0000259" key="2">
    <source>
        <dbReference type="PROSITE" id="PS50003"/>
    </source>
</evidence>
<evidence type="ECO:0000313" key="3">
    <source>
        <dbReference type="EMBL" id="KAF6018224.1"/>
    </source>
</evidence>
<protein>
    <recommendedName>
        <fullName evidence="2">PH domain-containing protein</fullName>
    </recommendedName>
</protein>
<accession>A0A7J7IXW3</accession>
<feature type="compositionally biased region" description="Basic residues" evidence="1">
    <location>
        <begin position="849"/>
        <end position="858"/>
    </location>
</feature>
<feature type="compositionally biased region" description="Polar residues" evidence="1">
    <location>
        <begin position="555"/>
        <end position="565"/>
    </location>
</feature>
<feature type="compositionally biased region" description="Polar residues" evidence="1">
    <location>
        <begin position="773"/>
        <end position="786"/>
    </location>
</feature>
<sequence>MSSGSTRPGPLIQRQGYIKRAPSGKLSAFKKWEKKWCVFALSKRCGPVLDFFERKEDTGGGPTAAANRVELQYTKQVCAAIQCKVPYTFIVVTDSRILSLAAVSQSDADAWISCLRRVLTKENCLQSSEDHTYEVGATGLTRQEQERIARSKKRPPTPPSDTDSEEDVAAADENVSEAPPVPPPLSQHPSLVPALSRRISKGPLPPPVPSTSRPRARQDNDTSSNKGTLKPSGEDAKMNMAQVLMNYEESPDTTYEAGDRAAINRAVRTLDHRQLTASLEREQQFAASETSASKSSDPLYTEVKKPKSNHRAPVAPRRASTISRIEHDFSPSLAVLSPTDAGQSASAIGAAVGPQQLTGSAYSSEDEADDVYTCMDSFADGQEELIHITSQLEPANENHYDFDDNDFELPASPLEENLYDALPAPRPVVPPSQLLLPPELPAKKVIHLNNSSNSIADASTAIKESEMTKQYPTAAPRRHHSERRHHAQPKIFPERVTSDLSFKTGTSRGFKPPIPSRREHVHNNIDDQDTYENAMGLFGTGVTTASRDLNKRKTTLTLPSPNMAPQHSVGMSEPPLPRVPKPASNSLQAQSPVAALSIDSTSTSTVNGKVLQSGSDEIRSSLNSALQVNIPIADGESTDSSLTAPVVSPGSISSSNQPEEGSLPCSDQSGLRNQLEYVDKATLPSDEAPPPYTPPRLLNDSQLSNNMDCIAEGNSEEDSEPEYINHADVNKPITDWPVSAAALSNHSEPLYDSHPAFIRHTTTFPHQTDKDGYSNNPPFINSSGSKAPTLPVRKLSPHTPPGTPPLYARVNASNSTSTHPPTHLPQNTSYNSPVDDVVHRLEDSFPRMKQTKYNRRPKSHLENVVMVSPNADSSSKRTRKSAFRKSFNVPMKLNDEEMTPVTKPVAPPRSSSSTDKLDSTTAEYDHIIRQKSRLANQRMVRAGSSSDDSDPGVARRRRKPSITDIRQRRKSAPPNSLDIKLLDLSPSTAAPSTTPVSASSNQLANASGAGAGSPVKPKERRYSRLPLPGGTLLKDGKVFKAAQREENSKSILLKQAQTEILQREIAHYHGVRVTVWRKSLKHVLFVEIMNYIWVAGWNQKECQLLCSIFHIGDKVLSVNNETFTSTAKLMKFIKRSDRDAKFEIVLRRLPFGKTYFIHRNIDYESIGLEIRDSSAEVIGIEKGSLVAQQGLRINPNKAFGPGQCHWTVTEVNHRPLALIAAESDAKTRLTAVGKDVSFVVQPLDFIELLKKALKSATFSWKDYLVS</sequence>
<keyword evidence="4" id="KW-1185">Reference proteome</keyword>
<feature type="domain" description="PH" evidence="2">
    <location>
        <begin position="11"/>
        <end position="120"/>
    </location>
</feature>
<dbReference type="SMART" id="SM00233">
    <property type="entry name" value="PH"/>
    <property type="match status" value="1"/>
</dbReference>
<dbReference type="OrthoDB" id="6126662at2759"/>
<feature type="region of interest" description="Disordered" evidence="1">
    <location>
        <begin position="845"/>
        <end position="1027"/>
    </location>
</feature>
<dbReference type="EMBL" id="VXIV02003327">
    <property type="protein sequence ID" value="KAF6018224.1"/>
    <property type="molecule type" value="Genomic_DNA"/>
</dbReference>
<dbReference type="AlphaFoldDB" id="A0A7J7IXW3"/>
<evidence type="ECO:0000256" key="1">
    <source>
        <dbReference type="SAM" id="MobiDB-lite"/>
    </source>
</evidence>
<dbReference type="SUPFAM" id="SSF50729">
    <property type="entry name" value="PH domain-like"/>
    <property type="match status" value="1"/>
</dbReference>
<proteinExistence type="predicted"/>
<comment type="caution">
    <text evidence="3">The sequence shown here is derived from an EMBL/GenBank/DDBJ whole genome shotgun (WGS) entry which is preliminary data.</text>
</comment>
<feature type="compositionally biased region" description="Polar residues" evidence="1">
    <location>
        <begin position="650"/>
        <end position="669"/>
    </location>
</feature>
<feature type="region of interest" description="Disordered" evidence="1">
    <location>
        <begin position="765"/>
        <end position="833"/>
    </location>
</feature>
<feature type="compositionally biased region" description="Low complexity" evidence="1">
    <location>
        <begin position="985"/>
        <end position="1000"/>
    </location>
</feature>
<feature type="region of interest" description="Disordered" evidence="1">
    <location>
        <begin position="635"/>
        <end position="669"/>
    </location>
</feature>
<feature type="region of interest" description="Disordered" evidence="1">
    <location>
        <begin position="501"/>
        <end position="520"/>
    </location>
</feature>
<feature type="region of interest" description="Disordered" evidence="1">
    <location>
        <begin position="555"/>
        <end position="592"/>
    </location>
</feature>
<name>A0A7J7IXW3_BUGNE</name>
<dbReference type="PROSITE" id="PS50003">
    <property type="entry name" value="PH_DOMAIN"/>
    <property type="match status" value="1"/>
</dbReference>
<dbReference type="InterPro" id="IPR001849">
    <property type="entry name" value="PH_domain"/>
</dbReference>
<dbReference type="Proteomes" id="UP000593567">
    <property type="component" value="Unassembled WGS sequence"/>
</dbReference>
<dbReference type="InterPro" id="IPR011993">
    <property type="entry name" value="PH-like_dom_sf"/>
</dbReference>
<feature type="compositionally biased region" description="Polar residues" evidence="1">
    <location>
        <begin position="811"/>
        <end position="832"/>
    </location>
</feature>
<dbReference type="Gene3D" id="2.30.29.30">
    <property type="entry name" value="Pleckstrin-homology domain (PH domain)/Phosphotyrosine-binding domain (PTB)"/>
    <property type="match status" value="1"/>
</dbReference>
<reference evidence="3" key="1">
    <citation type="submission" date="2020-06" db="EMBL/GenBank/DDBJ databases">
        <title>Draft genome of Bugula neritina, a colonial animal packing powerful symbionts and potential medicines.</title>
        <authorList>
            <person name="Rayko M."/>
        </authorList>
    </citation>
    <scope>NUCLEOTIDE SEQUENCE [LARGE SCALE GENOMIC DNA]</scope>
    <source>
        <strain evidence="3">Kwan_BN1</strain>
    </source>
</reference>
<feature type="region of interest" description="Disordered" evidence="1">
    <location>
        <begin position="682"/>
        <end position="702"/>
    </location>
</feature>
<evidence type="ECO:0000313" key="4">
    <source>
        <dbReference type="Proteomes" id="UP000593567"/>
    </source>
</evidence>
<feature type="compositionally biased region" description="Basic and acidic residues" evidence="1">
    <location>
        <begin position="915"/>
        <end position="928"/>
    </location>
</feature>
<feature type="region of interest" description="Disordered" evidence="1">
    <location>
        <begin position="281"/>
        <end position="319"/>
    </location>
</feature>
<gene>
    <name evidence="3" type="ORF">EB796_023455</name>
</gene>